<evidence type="ECO:0000259" key="8">
    <source>
        <dbReference type="Pfam" id="PF20222"/>
    </source>
</evidence>
<evidence type="ECO:0000313" key="9">
    <source>
        <dbReference type="EMBL" id="KAF5846367.1"/>
    </source>
</evidence>
<feature type="region of interest" description="Disordered" evidence="6">
    <location>
        <begin position="395"/>
        <end position="454"/>
    </location>
</feature>
<dbReference type="EMBL" id="WNKQ01000016">
    <property type="protein sequence ID" value="KAF5846367.1"/>
    <property type="molecule type" value="Genomic_DNA"/>
</dbReference>
<feature type="region of interest" description="Disordered" evidence="6">
    <location>
        <begin position="1607"/>
        <end position="1747"/>
    </location>
</feature>
<feature type="domain" description="B-block binding subunit of TFIIIC" evidence="7">
    <location>
        <begin position="219"/>
        <end position="287"/>
    </location>
</feature>
<feature type="compositionally biased region" description="Acidic residues" evidence="6">
    <location>
        <begin position="2398"/>
        <end position="2413"/>
    </location>
</feature>
<dbReference type="GO" id="GO:0003677">
    <property type="term" value="F:DNA binding"/>
    <property type="evidence" value="ECO:0007669"/>
    <property type="project" value="UniProtKB-KW"/>
</dbReference>
<evidence type="ECO:0000256" key="2">
    <source>
        <dbReference type="ARBA" id="ARBA00022553"/>
    </source>
</evidence>
<feature type="region of interest" description="Disordered" evidence="6">
    <location>
        <begin position="1052"/>
        <end position="1075"/>
    </location>
</feature>
<feature type="region of interest" description="Disordered" evidence="6">
    <location>
        <begin position="1107"/>
        <end position="1187"/>
    </location>
</feature>
<feature type="compositionally biased region" description="Acidic residues" evidence="6">
    <location>
        <begin position="1561"/>
        <end position="1572"/>
    </location>
</feature>
<evidence type="ECO:0000256" key="3">
    <source>
        <dbReference type="ARBA" id="ARBA00023125"/>
    </source>
</evidence>
<keyword evidence="4" id="KW-0804">Transcription</keyword>
<keyword evidence="5" id="KW-0539">Nucleus</keyword>
<dbReference type="GO" id="GO:0042791">
    <property type="term" value="P:5S class rRNA transcription by RNA polymerase III"/>
    <property type="evidence" value="ECO:0007669"/>
    <property type="project" value="TreeGrafter"/>
</dbReference>
<feature type="compositionally biased region" description="Polar residues" evidence="6">
    <location>
        <begin position="1661"/>
        <end position="1676"/>
    </location>
</feature>
<evidence type="ECO:0000256" key="6">
    <source>
        <dbReference type="SAM" id="MobiDB-lite"/>
    </source>
</evidence>
<evidence type="ECO:0008006" key="11">
    <source>
        <dbReference type="Google" id="ProtNLM"/>
    </source>
</evidence>
<name>A0A8H5ZBV7_COCSA</name>
<feature type="region of interest" description="Disordered" evidence="6">
    <location>
        <begin position="823"/>
        <end position="922"/>
    </location>
</feature>
<feature type="compositionally biased region" description="Polar residues" evidence="6">
    <location>
        <begin position="1201"/>
        <end position="1217"/>
    </location>
</feature>
<sequence length="2413" mass="270802">MAIGLDELLEFLLSEIALLGVQGASSADFRRFIQNFYSQRQDDAQSKFDDQSETSLSTNGLGRRFYERTWQWLTNHPDIRIVYKAEVQNYTLSEFEAAELHETGTTGDTHATEYDHGLNTSVVKRAHPSKTLSGLREALRQRIHGEEGGPRIPSSLPNQVIASLSAGRSPRSEVEAPQTTTAIFDEPNSSVTAPRLYTSQNRVWQALTGHGIDLKKVPSMEFVLLSLIAARGAAGITQPELIAISGQDKRSVPHRTDELARKNYISKYPVQSNKMRTSLCIHTKFVSQNAFIESSAVEDVYQDDGTFVVRSFAQLLYNKVGEGGIVPTRTIRQKLGVPMSAWNKRATQGVLIRLDQSGMIKRRRIRKQKSEDAWITCIQVLRAPREEDLKNLGFRRTINPADGSGAEPLDESADGDDIMKDLEDDVLDDCEPSANPQDNTSATEKSETIPPQWTPDHFLPNTVFNAVALGGPRGWDAETLRDRIVGPFWRRPMESYFSRITNDWEKTQPLHLRHLAVIRDQGVTDEKKFLHYVYRTYANFEKAVELQYAHWEGVANFGPDEVFDPTSNGALLDAWGFPAIKPINLVRGSGSATLSEAGAVIVKQRKYGSRWDNALGQEISYQKPSKTVPKDKTPRKLGRPKKVAKAIKEKPVKVAKDPKPPKKTPGLSLTSEEMRSLGLDPNVRLSKNIQRQILAHRQMTGDPTSLPDAVVQDHAKRQLSVPLMTKEERVAAGLSARGRLGIEQENKIREERGLPKLVKKEKKRVTKTNKEPTLLSKQQRIALGWKDHGRLPQDLIEGLRREREEGIALEDSKVIAKYMDEMRAKASSSNTPKKANGPTRKLVETTEELDEPQGIQNTDEVSRSNSTEQESRENSSLHSVSGKRKAKNPVTTPVLTKRRCKGAATPQELTPVPVPSFTTSPENIVNRSESRALSAVPDEQSVCDTNSIIVKDVGRTAEPMTLSMDDPILPSVESEPCLLPPTKIYMTPDTTKLDDEALTVIEQYEKRCSPGLYLNPYVKQKVARGRPRKALMATFKLPRLVEIDWYMAEEARRTSTNRDHVTHTPDTTQKPTSHGVEDMIVSRHASYAAQSEQSQAEMQLRSDIGTRHDIQNHTPPPSTPGKAASVEPEGTLVGRENSADQRAETDMAETPDLGKGETQPHTVFDVSRTQSPRPIPSLTRKVGGWAPINVPDLDRISQYQSPYANSPTLEPQPQSETPDVGHDSDQVPIADGSHVLTSETRDDQKLPDGMYTTIVEAPVPPVSGTKPRVKEHGKGGSQRRFREKVILDIIKRCNGVFPGGGEILRPFLTLWRERHSNIKEPSLSTISETLRSMAARPEFGLKHWNFASQNKNTPGTTTRRMFTWAHLNERSPEVLKLAHNMAQYSQQKEYTTRVSEKSLLYYPEEIRDLIGDVVSYQPVQAAPKDESIVLNPSNPDIEKQIKESKQRRQLELKKQRMLEIKARKVQDARVEQALSKMPHDSDGVPRAKRARLASLNDKSKRIRRAPLYSADMQTLGEESDGAETVGPDVGTAGGKAEQVSLVWMHPIIAPAPEREPVPTEEQSEDEESEDEIADWEGRAAHKDFDVKAQDPLPVMESVEDHLQKDIATTEPDQTEQKEDSSESLDVETANPPTVVKNSKKRVRIVAPQDQSPKKRARLTPVASNEPQEGVYTPQSNSDHDHEGSRGMTRLGPTKQSGSTIHGHQRSKRGFPPTLLERLTGLTGDQNDPIYQQPQSVPRSNLASRPWSERKKIQIEKHGKERQYSKAVDRVDEFNKLFCAFVVVSSLSGEDGSIDWSLVKRVYANDKYFNLNRAQKLWFWMQNRMAKQVNDLTASFQSLYLEAYETGKVAAIEDPETHDWAGLIRWASCKCAFPEHPLPILREALQHFTIDESSYENLDRVSWFKATTADRTRTMLQLQYSFTAPLHRSRKPAWSPEDKLLKARSWVRANTATPQAHYDANLAHEKLKDLGESTLVKVVGNFVEKQHLRMRKLKRLLPGRNYNFTQTLAKKYARLFQLDDFMTAVQVKKKMDAAFVSEDPDMCSYNISRCEEDSAFAAIMTMANEGTVRLVPQLPPINNELNSPLPKLSVWGFCEGGYNHRAIDRSRFFWDIHVVPTEKYKFGNPLQILPSPTAPKGDQSTTLWHPLPEPPLPGKYDSHALLPIWSGIDGQNVTWAWWYRVLNLVLQPLVFMAGATAIDIQAHCPENTTELFEIQLVLDWLESVCAVKKTVGGGYTTLPGFWGAFGDQLYDTENDWFGQHVKRKPKNHEKQRWRMDYNMRHSALQARNAQCADTTPATDEEGDTNTIEAGALETTTSRQILTNPKQQYRIMQKALDAQPSQEDQDKSGSVTVDSPTATGKHTRQSSVTDHRSSNTQTPETSNNSDDDVKMADASGDAGGVEDVDAEGELDEDTR</sequence>
<dbReference type="InterPro" id="IPR046488">
    <property type="entry name" value="Sfc3/Tfc3_C"/>
</dbReference>
<feature type="region of interest" description="Disordered" evidence="6">
    <location>
        <begin position="1201"/>
        <end position="1229"/>
    </location>
</feature>
<feature type="compositionally biased region" description="Polar residues" evidence="6">
    <location>
        <begin position="2312"/>
        <end position="2325"/>
    </location>
</feature>
<dbReference type="GO" id="GO:0000127">
    <property type="term" value="C:transcription factor TFIIIC complex"/>
    <property type="evidence" value="ECO:0007669"/>
    <property type="project" value="InterPro"/>
</dbReference>
<feature type="compositionally biased region" description="Polar residues" evidence="6">
    <location>
        <begin position="2346"/>
        <end position="2382"/>
    </location>
</feature>
<proteinExistence type="predicted"/>
<keyword evidence="2" id="KW-0597">Phosphoprotein</keyword>
<evidence type="ECO:0000256" key="1">
    <source>
        <dbReference type="ARBA" id="ARBA00004123"/>
    </source>
</evidence>
<organism evidence="9 10">
    <name type="scientific">Cochliobolus sativus</name>
    <name type="common">Common root rot and spot blotch fungus</name>
    <name type="synonym">Bipolaris sorokiniana</name>
    <dbReference type="NCBI Taxonomy" id="45130"/>
    <lineage>
        <taxon>Eukaryota</taxon>
        <taxon>Fungi</taxon>
        <taxon>Dikarya</taxon>
        <taxon>Ascomycota</taxon>
        <taxon>Pezizomycotina</taxon>
        <taxon>Dothideomycetes</taxon>
        <taxon>Pleosporomycetidae</taxon>
        <taxon>Pleosporales</taxon>
        <taxon>Pleosporineae</taxon>
        <taxon>Pleosporaceae</taxon>
        <taxon>Bipolaris</taxon>
    </lineage>
</organism>
<feature type="compositionally biased region" description="Polar residues" evidence="6">
    <location>
        <begin position="854"/>
        <end position="868"/>
    </location>
</feature>
<feature type="region of interest" description="Disordered" evidence="6">
    <location>
        <begin position="1504"/>
        <end position="1533"/>
    </location>
</feature>
<dbReference type="GO" id="GO:0005634">
    <property type="term" value="C:nucleus"/>
    <property type="evidence" value="ECO:0007669"/>
    <property type="project" value="UniProtKB-SubCell"/>
</dbReference>
<dbReference type="Proteomes" id="UP000624244">
    <property type="component" value="Unassembled WGS sequence"/>
</dbReference>
<dbReference type="PANTHER" id="PTHR15180">
    <property type="entry name" value="GENERAL TRANSCRIPTION FACTOR 3C POLYPEPTIDE 1"/>
    <property type="match status" value="1"/>
</dbReference>
<accession>A0A8H5ZBV7</accession>
<feature type="compositionally biased region" description="Basic and acidic residues" evidence="6">
    <location>
        <begin position="1052"/>
        <end position="1063"/>
    </location>
</feature>
<feature type="compositionally biased region" description="Acidic residues" evidence="6">
    <location>
        <begin position="408"/>
        <end position="431"/>
    </location>
</feature>
<dbReference type="Pfam" id="PF04182">
    <property type="entry name" value="B-block_TFIIIC"/>
    <property type="match status" value="1"/>
</dbReference>
<feature type="region of interest" description="Disordered" evidence="6">
    <location>
        <begin position="652"/>
        <end position="673"/>
    </location>
</feature>
<comment type="caution">
    <text evidence="9">The sequence shown here is derived from an EMBL/GenBank/DDBJ whole genome shotgun (WGS) entry which is preliminary data.</text>
</comment>
<gene>
    <name evidence="9" type="ORF">GGP41_003801</name>
</gene>
<feature type="domain" description="Transcription factor tau subunit sfc3/Tfc3 C-terminal" evidence="8">
    <location>
        <begin position="1771"/>
        <end position="2200"/>
    </location>
</feature>
<dbReference type="InterPro" id="IPR007309">
    <property type="entry name" value="TFIIIC_Bblock-bd"/>
</dbReference>
<keyword evidence="3" id="KW-0238">DNA-binding</keyword>
<dbReference type="Pfam" id="PF20222">
    <property type="entry name" value="DUF6581"/>
    <property type="match status" value="1"/>
</dbReference>
<feature type="compositionally biased region" description="Polar residues" evidence="6">
    <location>
        <begin position="1722"/>
        <end position="1742"/>
    </location>
</feature>
<evidence type="ECO:0000256" key="4">
    <source>
        <dbReference type="ARBA" id="ARBA00023163"/>
    </source>
</evidence>
<dbReference type="InterPro" id="IPR044210">
    <property type="entry name" value="Tfc3-like"/>
</dbReference>
<feature type="region of interest" description="Disordered" evidence="6">
    <location>
        <begin position="1548"/>
        <end position="1572"/>
    </location>
</feature>
<feature type="compositionally biased region" description="Polar residues" evidence="6">
    <location>
        <begin position="434"/>
        <end position="443"/>
    </location>
</feature>
<evidence type="ECO:0000256" key="5">
    <source>
        <dbReference type="ARBA" id="ARBA00023242"/>
    </source>
</evidence>
<comment type="subcellular location">
    <subcellularLocation>
        <location evidence="1">Nucleus</location>
    </subcellularLocation>
</comment>
<evidence type="ECO:0000259" key="7">
    <source>
        <dbReference type="Pfam" id="PF04182"/>
    </source>
</evidence>
<dbReference type="PANTHER" id="PTHR15180:SF1">
    <property type="entry name" value="GENERAL TRANSCRIPTION FACTOR 3C POLYPEPTIDE 1"/>
    <property type="match status" value="1"/>
</dbReference>
<protein>
    <recommendedName>
        <fullName evidence="11">B-block binding subunit of TFIIIC domain-containing protein</fullName>
    </recommendedName>
</protein>
<feature type="region of interest" description="Disordered" evidence="6">
    <location>
        <begin position="1257"/>
        <end position="1277"/>
    </location>
</feature>
<feature type="compositionally biased region" description="Polar residues" evidence="6">
    <location>
        <begin position="2284"/>
        <end position="2296"/>
    </location>
</feature>
<reference evidence="9" key="1">
    <citation type="submission" date="2019-11" db="EMBL/GenBank/DDBJ databases">
        <title>Bipolaris sorokiniana Genome sequencing.</title>
        <authorList>
            <person name="Wang H."/>
        </authorList>
    </citation>
    <scope>NUCLEOTIDE SEQUENCE</scope>
</reference>
<dbReference type="GO" id="GO:0006384">
    <property type="term" value="P:transcription initiation at RNA polymerase III promoter"/>
    <property type="evidence" value="ECO:0007669"/>
    <property type="project" value="InterPro"/>
</dbReference>
<evidence type="ECO:0000313" key="10">
    <source>
        <dbReference type="Proteomes" id="UP000624244"/>
    </source>
</evidence>
<feature type="region of interest" description="Disordered" evidence="6">
    <location>
        <begin position="2284"/>
        <end position="2413"/>
    </location>
</feature>